<evidence type="ECO:0000313" key="8">
    <source>
        <dbReference type="EMBL" id="CEG42667.1"/>
    </source>
</evidence>
<dbReference type="GO" id="GO:0005789">
    <property type="term" value="C:endoplasmic reticulum membrane"/>
    <property type="evidence" value="ECO:0007669"/>
    <property type="project" value="UniProtKB-SubCell"/>
</dbReference>
<dbReference type="STRING" id="4781.A0A0N7L5X2"/>
<evidence type="ECO:0000256" key="2">
    <source>
        <dbReference type="ARBA" id="ARBA00005500"/>
    </source>
</evidence>
<evidence type="ECO:0000256" key="7">
    <source>
        <dbReference type="SAM" id="Phobius"/>
    </source>
</evidence>
<keyword evidence="9" id="KW-1185">Reference proteome</keyword>
<dbReference type="GO" id="GO:0030968">
    <property type="term" value="P:endoplasmic reticulum unfolded protein response"/>
    <property type="evidence" value="ECO:0007669"/>
    <property type="project" value="TreeGrafter"/>
</dbReference>
<keyword evidence="5 7" id="KW-1133">Transmembrane helix</keyword>
<proteinExistence type="inferred from homology"/>
<dbReference type="AlphaFoldDB" id="A0A0N7L5X2"/>
<comment type="subcellular location">
    <subcellularLocation>
        <location evidence="1">Endoplasmic reticulum membrane</location>
        <topology evidence="1">Single-pass membrane protein</topology>
    </subcellularLocation>
</comment>
<evidence type="ECO:0000256" key="3">
    <source>
        <dbReference type="ARBA" id="ARBA00022692"/>
    </source>
</evidence>
<dbReference type="Pfam" id="PF06624">
    <property type="entry name" value="RAMP4"/>
    <property type="match status" value="1"/>
</dbReference>
<dbReference type="OMA" id="ATKFITQ"/>
<name>A0A0N7L5X2_PLAHL</name>
<sequence>MANSLRMRLRSEKHLANITKRGQVSQPKKEDKGYSVGPILFGFFVFVLVGSALVQILQSAQFGL</sequence>
<keyword evidence="4" id="KW-0256">Endoplasmic reticulum</keyword>
<keyword evidence="6 7" id="KW-0472">Membrane</keyword>
<accession>A0A0N7L5X2</accession>
<evidence type="ECO:0000256" key="1">
    <source>
        <dbReference type="ARBA" id="ARBA00004389"/>
    </source>
</evidence>
<dbReference type="GeneID" id="36407978"/>
<feature type="transmembrane region" description="Helical" evidence="7">
    <location>
        <begin position="36"/>
        <end position="57"/>
    </location>
</feature>
<reference evidence="9" key="1">
    <citation type="submission" date="2014-09" db="EMBL/GenBank/DDBJ databases">
        <authorList>
            <person name="Sharma Rahul"/>
            <person name="Thines Marco"/>
        </authorList>
    </citation>
    <scope>NUCLEOTIDE SEQUENCE [LARGE SCALE GENOMIC DNA]</scope>
</reference>
<dbReference type="PANTHER" id="PTHR15601:SF0">
    <property type="entry name" value="GEO09675P1"/>
    <property type="match status" value="1"/>
</dbReference>
<dbReference type="Proteomes" id="UP000054928">
    <property type="component" value="Unassembled WGS sequence"/>
</dbReference>
<dbReference type="PANTHER" id="PTHR15601">
    <property type="entry name" value="STRESS ASSOCIATED ENDOPLASMIC RETICULUM PROTEIN SERP1/RAMP4"/>
    <property type="match status" value="1"/>
</dbReference>
<organism evidence="8 9">
    <name type="scientific">Plasmopara halstedii</name>
    <name type="common">Downy mildew of sunflower</name>
    <dbReference type="NCBI Taxonomy" id="4781"/>
    <lineage>
        <taxon>Eukaryota</taxon>
        <taxon>Sar</taxon>
        <taxon>Stramenopiles</taxon>
        <taxon>Oomycota</taxon>
        <taxon>Peronosporomycetes</taxon>
        <taxon>Peronosporales</taxon>
        <taxon>Peronosporaceae</taxon>
        <taxon>Plasmopara</taxon>
    </lineage>
</organism>
<evidence type="ECO:0000256" key="4">
    <source>
        <dbReference type="ARBA" id="ARBA00022824"/>
    </source>
</evidence>
<evidence type="ECO:0000256" key="6">
    <source>
        <dbReference type="ARBA" id="ARBA00023136"/>
    </source>
</evidence>
<dbReference type="RefSeq" id="XP_024579036.1">
    <property type="nucleotide sequence ID" value="XM_024728572.1"/>
</dbReference>
<dbReference type="OrthoDB" id="16679at2759"/>
<protein>
    <submittedName>
        <fullName evidence="8">Stress-associated endoplasmic reticulum protein 2-like</fullName>
    </submittedName>
</protein>
<dbReference type="InterPro" id="IPR010580">
    <property type="entry name" value="ER_stress-assoc"/>
</dbReference>
<evidence type="ECO:0000313" key="9">
    <source>
        <dbReference type="Proteomes" id="UP000054928"/>
    </source>
</evidence>
<comment type="similarity">
    <text evidence="2">Belongs to the RAMP4 family.</text>
</comment>
<keyword evidence="3 7" id="KW-0812">Transmembrane</keyword>
<dbReference type="EMBL" id="CCYD01000645">
    <property type="protein sequence ID" value="CEG42667.1"/>
    <property type="molecule type" value="Genomic_DNA"/>
</dbReference>
<evidence type="ECO:0000256" key="5">
    <source>
        <dbReference type="ARBA" id="ARBA00022989"/>
    </source>
</evidence>